<dbReference type="PRINTS" id="PR00080">
    <property type="entry name" value="SDRFAMILY"/>
</dbReference>
<evidence type="ECO:0000256" key="1">
    <source>
        <dbReference type="ARBA" id="ARBA00005194"/>
    </source>
</evidence>
<dbReference type="PANTHER" id="PTHR42760">
    <property type="entry name" value="SHORT-CHAIN DEHYDROGENASES/REDUCTASES FAMILY MEMBER"/>
    <property type="match status" value="1"/>
</dbReference>
<evidence type="ECO:0000256" key="3">
    <source>
        <dbReference type="ARBA" id="ARBA00023002"/>
    </source>
</evidence>
<evidence type="ECO:0000256" key="2">
    <source>
        <dbReference type="ARBA" id="ARBA00006484"/>
    </source>
</evidence>
<dbReference type="Gene3D" id="3.40.50.720">
    <property type="entry name" value="NAD(P)-binding Rossmann-like Domain"/>
    <property type="match status" value="1"/>
</dbReference>
<name>A0A7R8WYB2_9CRUS</name>
<dbReference type="PRINTS" id="PR00081">
    <property type="entry name" value="GDHRDH"/>
</dbReference>
<dbReference type="AlphaFoldDB" id="A0A7R8WYB2"/>
<proteinExistence type="inferred from homology"/>
<evidence type="ECO:0000313" key="6">
    <source>
        <dbReference type="EMBL" id="CAD7239286.1"/>
    </source>
</evidence>
<dbReference type="OrthoDB" id="1888931at2759"/>
<dbReference type="GO" id="GO:0006633">
    <property type="term" value="P:fatty acid biosynthetic process"/>
    <property type="evidence" value="ECO:0007669"/>
    <property type="project" value="TreeGrafter"/>
</dbReference>
<dbReference type="InterPro" id="IPR036291">
    <property type="entry name" value="NAD(P)-bd_dom_sf"/>
</dbReference>
<gene>
    <name evidence="6" type="ORF">CTOB1V02_LOCUS17101</name>
</gene>
<dbReference type="GO" id="GO:0048038">
    <property type="term" value="F:quinone binding"/>
    <property type="evidence" value="ECO:0007669"/>
    <property type="project" value="TreeGrafter"/>
</dbReference>
<dbReference type="PROSITE" id="PS00061">
    <property type="entry name" value="ADH_SHORT"/>
    <property type="match status" value="1"/>
</dbReference>
<dbReference type="InterPro" id="IPR002347">
    <property type="entry name" value="SDR_fam"/>
</dbReference>
<protein>
    <recommendedName>
        <fullName evidence="5">3-ketoacyl-[acyl-carrier-protein] reductase beta subunit</fullName>
    </recommendedName>
    <alternativeName>
        <fullName evidence="4">Quinone reductase CBR4</fullName>
    </alternativeName>
</protein>
<sequence>MDTNLKSVFNVTKALQRTMLKQRSGSIINISSIVGVQGNAGQSNYAASKAGIIGFTKSIAKELGSRNIRCNAITPGFIETEMTAVLPEETVKTWRDAIPLKRGGTPEDVANACVFLASELSSYIT</sequence>
<comment type="pathway">
    <text evidence="1">Lipid metabolism; fatty acid biosynthesis.</text>
</comment>
<accession>A0A7R8WYB2</accession>
<organism evidence="6">
    <name type="scientific">Cyprideis torosa</name>
    <dbReference type="NCBI Taxonomy" id="163714"/>
    <lineage>
        <taxon>Eukaryota</taxon>
        <taxon>Metazoa</taxon>
        <taxon>Ecdysozoa</taxon>
        <taxon>Arthropoda</taxon>
        <taxon>Crustacea</taxon>
        <taxon>Oligostraca</taxon>
        <taxon>Ostracoda</taxon>
        <taxon>Podocopa</taxon>
        <taxon>Podocopida</taxon>
        <taxon>Cytherocopina</taxon>
        <taxon>Cytheroidea</taxon>
        <taxon>Cytherideidae</taxon>
        <taxon>Cyprideis</taxon>
    </lineage>
</organism>
<dbReference type="EMBL" id="OB720863">
    <property type="protein sequence ID" value="CAD7239286.1"/>
    <property type="molecule type" value="Genomic_DNA"/>
</dbReference>
<dbReference type="InterPro" id="IPR020904">
    <property type="entry name" value="Sc_DH/Rdtase_CS"/>
</dbReference>
<dbReference type="SUPFAM" id="SSF51735">
    <property type="entry name" value="NAD(P)-binding Rossmann-fold domains"/>
    <property type="match status" value="1"/>
</dbReference>
<dbReference type="PANTHER" id="PTHR42760:SF133">
    <property type="entry name" value="3-OXOACYL-[ACYL-CARRIER-PROTEIN] REDUCTASE"/>
    <property type="match status" value="1"/>
</dbReference>
<dbReference type="Pfam" id="PF13561">
    <property type="entry name" value="adh_short_C2"/>
    <property type="match status" value="1"/>
</dbReference>
<comment type="similarity">
    <text evidence="2">Belongs to the short-chain dehydrogenases/reductases (SDR) family.</text>
</comment>
<reference evidence="6" key="1">
    <citation type="submission" date="2020-11" db="EMBL/GenBank/DDBJ databases">
        <authorList>
            <person name="Tran Van P."/>
        </authorList>
    </citation>
    <scope>NUCLEOTIDE SEQUENCE</scope>
</reference>
<evidence type="ECO:0000256" key="4">
    <source>
        <dbReference type="ARBA" id="ARBA00041580"/>
    </source>
</evidence>
<feature type="non-terminal residue" evidence="6">
    <location>
        <position position="125"/>
    </location>
</feature>
<dbReference type="GO" id="GO:0016616">
    <property type="term" value="F:oxidoreductase activity, acting on the CH-OH group of donors, NAD or NADP as acceptor"/>
    <property type="evidence" value="ECO:0007669"/>
    <property type="project" value="TreeGrafter"/>
</dbReference>
<keyword evidence="3" id="KW-0560">Oxidoreductase</keyword>
<evidence type="ECO:0000256" key="5">
    <source>
        <dbReference type="ARBA" id="ARBA00041707"/>
    </source>
</evidence>